<dbReference type="GeneID" id="10288983"/>
<comment type="cofactor">
    <cofactor evidence="1">
        <name>pyridoxal 5'-phosphate</name>
        <dbReference type="ChEBI" id="CHEBI:597326"/>
    </cofactor>
</comment>
<dbReference type="InterPro" id="IPR015422">
    <property type="entry name" value="PyrdxlP-dep_Trfase_small"/>
</dbReference>
<dbReference type="PANTHER" id="PTHR21152">
    <property type="entry name" value="AMINOTRANSFERASE CLASS V"/>
    <property type="match status" value="1"/>
</dbReference>
<keyword evidence="4" id="KW-0808">Transferase</keyword>
<dbReference type="EMBL" id="CP002529">
    <property type="protein sequence ID" value="ADY01536.1"/>
    <property type="molecule type" value="Genomic_DNA"/>
</dbReference>
<comment type="similarity">
    <text evidence="2">Belongs to the class-V pyridoxal-phosphate-dependent aminotransferase family.</text>
</comment>
<proteinExistence type="inferred from homology"/>
<gene>
    <name evidence="7" type="ordered locus">VMUT_1331</name>
</gene>
<reference evidence="7 8" key="1">
    <citation type="journal article" date="2011" name="J. Bacteriol.">
        <title>Complete genome sequence of 'Vulcanisaeta moutnovskia' strain 768-28, a novel member of the hyperthermophilic crenarchaeal genus vulcanisaeta.</title>
        <authorList>
            <person name="Gumerov V.M."/>
            <person name="Mardanov A.V."/>
            <person name="Beletsky A.V."/>
            <person name="Prokofeva M.I."/>
            <person name="Bonch-Osmolovskaya E.A."/>
            <person name="Ravin N.V."/>
            <person name="Skryabin K.G."/>
        </authorList>
    </citation>
    <scope>NUCLEOTIDE SEQUENCE [LARGE SCALE GENOMIC DNA]</scope>
    <source>
        <strain evidence="7 8">768-28</strain>
    </source>
</reference>
<evidence type="ECO:0000256" key="3">
    <source>
        <dbReference type="ARBA" id="ARBA00022576"/>
    </source>
</evidence>
<dbReference type="HOGENOM" id="CLU_027686_1_1_2"/>
<dbReference type="SUPFAM" id="SSF53383">
    <property type="entry name" value="PLP-dependent transferases"/>
    <property type="match status" value="1"/>
</dbReference>
<dbReference type="Gene3D" id="3.40.640.10">
    <property type="entry name" value="Type I PLP-dependent aspartate aminotransferase-like (Major domain)"/>
    <property type="match status" value="1"/>
</dbReference>
<dbReference type="PIRSF" id="PIRSF000524">
    <property type="entry name" value="SPT"/>
    <property type="match status" value="1"/>
</dbReference>
<evidence type="ECO:0000313" key="7">
    <source>
        <dbReference type="EMBL" id="ADY01536.1"/>
    </source>
</evidence>
<evidence type="ECO:0000256" key="4">
    <source>
        <dbReference type="ARBA" id="ARBA00022679"/>
    </source>
</evidence>
<dbReference type="RefSeq" id="WP_013604698.1">
    <property type="nucleotide sequence ID" value="NC_015151.1"/>
</dbReference>
<dbReference type="PANTHER" id="PTHR21152:SF24">
    <property type="entry name" value="ALANINE--GLYOXYLATE AMINOTRANSFERASE 1"/>
    <property type="match status" value="1"/>
</dbReference>
<dbReference type="InterPro" id="IPR024169">
    <property type="entry name" value="SP_NH2Trfase/AEP_transaminase"/>
</dbReference>
<dbReference type="OrthoDB" id="35685at2157"/>
<sequence>MDLDLAPDPLLTVPGPSQIPPRVMRALMRVVDHRSPHFHKLYNDVIEGLRYVFRTSGDVYPITASGTGAVETMVLNFVKPRDTVLVPVFGSFSRRLVNHLRRVGAEVIEINYDLGVAPTYDDLRARVESMGIKQIDVLATVYNDTSPGLVFRDLPKVAKWIRSYGALVLVDNVSALGGDYFEVEPWDIDVAVSSSQKCLAAPPVMSFIAVASSEAYRKAESISHSSIYFDINLMRKFGEKMETPFTPAVNYLFAIREALGIIREVGLDNWIKWHIERGKAILNALTKAGLEPFVRNDYYRSTTVLSFRYPPDTNPDKFRKTVYKLGVSISDGMDEVKGKAFRIGNMGYLTRKDTLTLISAILAVMYNVSNIGDVFKEVLSYWEPQQLSVDEG</sequence>
<keyword evidence="8" id="KW-1185">Reference proteome</keyword>
<dbReference type="STRING" id="985053.VMUT_1331"/>
<dbReference type="GO" id="GO:0004760">
    <property type="term" value="F:L-serine-pyruvate transaminase activity"/>
    <property type="evidence" value="ECO:0007669"/>
    <property type="project" value="TreeGrafter"/>
</dbReference>
<dbReference type="GO" id="GO:0008453">
    <property type="term" value="F:alanine-glyoxylate transaminase activity"/>
    <property type="evidence" value="ECO:0007669"/>
    <property type="project" value="TreeGrafter"/>
</dbReference>
<keyword evidence="3 7" id="KW-0032">Aminotransferase</keyword>
<dbReference type="Pfam" id="PF00266">
    <property type="entry name" value="Aminotran_5"/>
    <property type="match status" value="1"/>
</dbReference>
<evidence type="ECO:0000256" key="5">
    <source>
        <dbReference type="ARBA" id="ARBA00022898"/>
    </source>
</evidence>
<dbReference type="InterPro" id="IPR015421">
    <property type="entry name" value="PyrdxlP-dep_Trfase_major"/>
</dbReference>
<dbReference type="AlphaFoldDB" id="F0QSL9"/>
<organism evidence="7 8">
    <name type="scientific">Vulcanisaeta moutnovskia (strain 768-28)</name>
    <dbReference type="NCBI Taxonomy" id="985053"/>
    <lineage>
        <taxon>Archaea</taxon>
        <taxon>Thermoproteota</taxon>
        <taxon>Thermoprotei</taxon>
        <taxon>Thermoproteales</taxon>
        <taxon>Thermoproteaceae</taxon>
        <taxon>Vulcanisaeta</taxon>
    </lineage>
</organism>
<dbReference type="GO" id="GO:0019265">
    <property type="term" value="P:glycine biosynthetic process, by transamination of glyoxylate"/>
    <property type="evidence" value="ECO:0007669"/>
    <property type="project" value="TreeGrafter"/>
</dbReference>
<evidence type="ECO:0000259" key="6">
    <source>
        <dbReference type="Pfam" id="PF00266"/>
    </source>
</evidence>
<dbReference type="Proteomes" id="UP000007485">
    <property type="component" value="Chromosome"/>
</dbReference>
<dbReference type="InterPro" id="IPR015424">
    <property type="entry name" value="PyrdxlP-dep_Trfase"/>
</dbReference>
<protein>
    <submittedName>
        <fullName evidence="7">Aspartate aminotransferase</fullName>
    </submittedName>
</protein>
<evidence type="ECO:0000256" key="1">
    <source>
        <dbReference type="ARBA" id="ARBA00001933"/>
    </source>
</evidence>
<feature type="domain" description="Aminotransferase class V" evidence="6">
    <location>
        <begin position="15"/>
        <end position="332"/>
    </location>
</feature>
<dbReference type="eggNOG" id="arCOG00082">
    <property type="taxonomic scope" value="Archaea"/>
</dbReference>
<accession>F0QSL9</accession>
<evidence type="ECO:0000256" key="2">
    <source>
        <dbReference type="ARBA" id="ARBA00009236"/>
    </source>
</evidence>
<dbReference type="KEGG" id="vmo:VMUT_1331"/>
<evidence type="ECO:0000313" key="8">
    <source>
        <dbReference type="Proteomes" id="UP000007485"/>
    </source>
</evidence>
<keyword evidence="5" id="KW-0663">Pyridoxal phosphate</keyword>
<dbReference type="InterPro" id="IPR000192">
    <property type="entry name" value="Aminotrans_V_dom"/>
</dbReference>
<dbReference type="Gene3D" id="3.90.1150.10">
    <property type="entry name" value="Aspartate Aminotransferase, domain 1"/>
    <property type="match status" value="1"/>
</dbReference>
<name>F0QSL9_VULM7</name>